<keyword evidence="2" id="KW-0808">Transferase</keyword>
<dbReference type="GO" id="GO:0003988">
    <property type="term" value="F:acetyl-CoA C-acyltransferase activity"/>
    <property type="evidence" value="ECO:0007669"/>
    <property type="project" value="UniProtKB-ARBA"/>
</dbReference>
<dbReference type="SUPFAM" id="SSF53901">
    <property type="entry name" value="Thiolase-like"/>
    <property type="match status" value="2"/>
</dbReference>
<dbReference type="CDD" id="cd00829">
    <property type="entry name" value="SCP-x_thiolase"/>
    <property type="match status" value="1"/>
</dbReference>
<keyword evidence="3" id="KW-1185">Reference proteome</keyword>
<dbReference type="AlphaFoldDB" id="A0A8G2BFG9"/>
<accession>A0A8G2BFG9</accession>
<dbReference type="RefSeq" id="WP_093148804.1">
    <property type="nucleotide sequence ID" value="NZ_FNBW01000003.1"/>
</dbReference>
<gene>
    <name evidence="2" type="ORF">SAMN05660686_01124</name>
</gene>
<dbReference type="NCBIfam" id="NF004811">
    <property type="entry name" value="PRK06158.1"/>
    <property type="match status" value="1"/>
</dbReference>
<name>A0A8G2BFG9_9PROT</name>
<dbReference type="PANTHER" id="PTHR42870">
    <property type="entry name" value="ACETYL-COA C-ACETYLTRANSFERASE"/>
    <property type="match status" value="1"/>
</dbReference>
<comment type="caution">
    <text evidence="2">The sequence shown here is derived from an EMBL/GenBank/DDBJ whole genome shotgun (WGS) entry which is preliminary data.</text>
</comment>
<dbReference type="PIRSF" id="PIRSF000429">
    <property type="entry name" value="Ac-CoA_Ac_transf"/>
    <property type="match status" value="1"/>
</dbReference>
<dbReference type="InterPro" id="IPR002155">
    <property type="entry name" value="Thiolase"/>
</dbReference>
<evidence type="ECO:0000259" key="1">
    <source>
        <dbReference type="Pfam" id="PF22691"/>
    </source>
</evidence>
<dbReference type="Gene3D" id="3.40.47.10">
    <property type="match status" value="1"/>
</dbReference>
<dbReference type="InterPro" id="IPR055140">
    <property type="entry name" value="Thiolase_C_2"/>
</dbReference>
<proteinExistence type="predicted"/>
<sequence length="385" mass="40330">MTWSHRGKAAIVGAATAHLGEAPGYSHMEIAADAARAALADAGLSLKDVDGLFAVSMHSVFPALTYGEYLGIEPRFSEATIVGGSSAVIQMLHAALALENGLCDVALIVYGSNQRTASGKLHSPSGAENLPYEKPYDLRAPIAGYAMSAARHMHDYGTTREQLAEVAVAARMWAGMNDEAFMRDPLSVDDVLSSRMVCDPLTVRDCCLVTDGGGAIVMTRADRAKDLKKTPVYLLGCAGGHTHRQYSMMPSLTTTAAVQSGREAFTMAGLTPADVDVVQVYDAFTINAVMLLEDLGFCPKGEGGDFVGDGRLRPGGALPFNTYGGGLSCTHPGMLGIFTTIEAVRQLRGECGERQIDGATIGLAHGNGGMFAHESTALLGTAAAL</sequence>
<protein>
    <submittedName>
        <fullName evidence="2">Acetyl-CoA acetyltransferase</fullName>
    </submittedName>
</protein>
<evidence type="ECO:0000313" key="2">
    <source>
        <dbReference type="EMBL" id="SDF39008.1"/>
    </source>
</evidence>
<organism evidence="2 3">
    <name type="scientific">Thalassobaculum litoreum DSM 18839</name>
    <dbReference type="NCBI Taxonomy" id="1123362"/>
    <lineage>
        <taxon>Bacteria</taxon>
        <taxon>Pseudomonadati</taxon>
        <taxon>Pseudomonadota</taxon>
        <taxon>Alphaproteobacteria</taxon>
        <taxon>Rhodospirillales</taxon>
        <taxon>Thalassobaculaceae</taxon>
        <taxon>Thalassobaculum</taxon>
    </lineage>
</organism>
<feature type="domain" description="Thiolase C-terminal" evidence="1">
    <location>
        <begin position="239"/>
        <end position="381"/>
    </location>
</feature>
<dbReference type="EMBL" id="FNBW01000003">
    <property type="protein sequence ID" value="SDF39008.1"/>
    <property type="molecule type" value="Genomic_DNA"/>
</dbReference>
<dbReference type="OrthoDB" id="9790314at2"/>
<dbReference type="Pfam" id="PF22691">
    <property type="entry name" value="Thiolase_C_1"/>
    <property type="match status" value="1"/>
</dbReference>
<evidence type="ECO:0000313" key="3">
    <source>
        <dbReference type="Proteomes" id="UP000198615"/>
    </source>
</evidence>
<dbReference type="Proteomes" id="UP000198615">
    <property type="component" value="Unassembled WGS sequence"/>
</dbReference>
<dbReference type="InterPro" id="IPR016039">
    <property type="entry name" value="Thiolase-like"/>
</dbReference>
<dbReference type="PANTHER" id="PTHR42870:SF1">
    <property type="entry name" value="NON-SPECIFIC LIPID-TRANSFER PROTEIN-LIKE 2"/>
    <property type="match status" value="1"/>
</dbReference>
<reference evidence="2 3" key="1">
    <citation type="submission" date="2016-10" db="EMBL/GenBank/DDBJ databases">
        <authorList>
            <person name="Varghese N."/>
            <person name="Submissions S."/>
        </authorList>
    </citation>
    <scope>NUCLEOTIDE SEQUENCE [LARGE SCALE GENOMIC DNA]</scope>
    <source>
        <strain evidence="2 3">DSM 18839</strain>
    </source>
</reference>